<evidence type="ECO:0000313" key="3">
    <source>
        <dbReference type="Proteomes" id="UP001480955"/>
    </source>
</evidence>
<feature type="region of interest" description="Disordered" evidence="1">
    <location>
        <begin position="103"/>
        <end position="133"/>
    </location>
</feature>
<reference evidence="2 3" key="1">
    <citation type="submission" date="2024-06" db="EMBL/GenBank/DDBJ databases">
        <authorList>
            <person name="Campbell A.G."/>
        </authorList>
    </citation>
    <scope>NUCLEOTIDE SEQUENCE [LARGE SCALE GENOMIC DNA]</scope>
    <source>
        <strain evidence="2 3">EM12</strain>
    </source>
</reference>
<dbReference type="Gene3D" id="3.30.2020.40">
    <property type="entry name" value="Uncharacterised protein PF10387, DUF2442"/>
    <property type="match status" value="1"/>
</dbReference>
<dbReference type="Proteomes" id="UP001480955">
    <property type="component" value="Unassembled WGS sequence"/>
</dbReference>
<dbReference type="RefSeq" id="WP_350391583.1">
    <property type="nucleotide sequence ID" value="NZ_JBELQE010000002.1"/>
</dbReference>
<name>A0ABV1QFX5_9HYPH</name>
<gene>
    <name evidence="2" type="ORF">ABS772_00075</name>
</gene>
<proteinExistence type="predicted"/>
<sequence>MDDAAFRLAEARGRETASGPVAVSARYLPNRRTLVVILSTGVEVRVPVDLVEGLAKATSADLSEIEVTPAGTGLHFPRLDADVFVPALVTGITGSRSWMAQQLGRAGGKARTEPKIGAARANGRLGGRPRKVS</sequence>
<protein>
    <submittedName>
        <fullName evidence="2">DUF2442 domain-containing protein</fullName>
    </submittedName>
</protein>
<dbReference type="EMBL" id="JBELQE010000002">
    <property type="protein sequence ID" value="MER2248297.1"/>
    <property type="molecule type" value="Genomic_DNA"/>
</dbReference>
<dbReference type="InterPro" id="IPR018841">
    <property type="entry name" value="DUF2442"/>
</dbReference>
<keyword evidence="3" id="KW-1185">Reference proteome</keyword>
<organism evidence="2 3">
    <name type="scientific">Methylorubrum podarium</name>
    <dbReference type="NCBI Taxonomy" id="200476"/>
    <lineage>
        <taxon>Bacteria</taxon>
        <taxon>Pseudomonadati</taxon>
        <taxon>Pseudomonadota</taxon>
        <taxon>Alphaproteobacteria</taxon>
        <taxon>Hyphomicrobiales</taxon>
        <taxon>Methylobacteriaceae</taxon>
        <taxon>Methylorubrum</taxon>
    </lineage>
</organism>
<accession>A0ABV1QFX5</accession>
<dbReference type="Pfam" id="PF10387">
    <property type="entry name" value="DUF2442"/>
    <property type="match status" value="1"/>
</dbReference>
<evidence type="ECO:0000256" key="1">
    <source>
        <dbReference type="SAM" id="MobiDB-lite"/>
    </source>
</evidence>
<evidence type="ECO:0000313" key="2">
    <source>
        <dbReference type="EMBL" id="MER2248297.1"/>
    </source>
</evidence>
<comment type="caution">
    <text evidence="2">The sequence shown here is derived from an EMBL/GenBank/DDBJ whole genome shotgun (WGS) entry which is preliminary data.</text>
</comment>